<dbReference type="Pfam" id="PF02519">
    <property type="entry name" value="Auxin_inducible"/>
    <property type="match status" value="1"/>
</dbReference>
<evidence type="ECO:0000313" key="4">
    <source>
        <dbReference type="Proteomes" id="UP000000226"/>
    </source>
</evidence>
<dbReference type="GO" id="GO:0009733">
    <property type="term" value="P:response to auxin"/>
    <property type="evidence" value="ECO:0007669"/>
    <property type="project" value="InterPro"/>
</dbReference>
<dbReference type="Gramene" id="ESW31996">
    <property type="protein sequence ID" value="ESW31996"/>
    <property type="gene ID" value="PHAVU_002G284700g"/>
</dbReference>
<protein>
    <submittedName>
        <fullName evidence="3">Uncharacterized protein</fullName>
    </submittedName>
</protein>
<reference evidence="4" key="1">
    <citation type="journal article" date="2014" name="Nat. Genet.">
        <title>A reference genome for common bean and genome-wide analysis of dual domestications.</title>
        <authorList>
            <person name="Schmutz J."/>
            <person name="McClean P.E."/>
            <person name="Mamidi S."/>
            <person name="Wu G.A."/>
            <person name="Cannon S.B."/>
            <person name="Grimwood J."/>
            <person name="Jenkins J."/>
            <person name="Shu S."/>
            <person name="Song Q."/>
            <person name="Chavarro C."/>
            <person name="Torres-Torres M."/>
            <person name="Geffroy V."/>
            <person name="Moghaddam S.M."/>
            <person name="Gao D."/>
            <person name="Abernathy B."/>
            <person name="Barry K."/>
            <person name="Blair M."/>
            <person name="Brick M.A."/>
            <person name="Chovatia M."/>
            <person name="Gepts P."/>
            <person name="Goodstein D.M."/>
            <person name="Gonzales M."/>
            <person name="Hellsten U."/>
            <person name="Hyten D.L."/>
            <person name="Jia G."/>
            <person name="Kelly J.D."/>
            <person name="Kudrna D."/>
            <person name="Lee R."/>
            <person name="Richard M.M."/>
            <person name="Miklas P.N."/>
            <person name="Osorno J.M."/>
            <person name="Rodrigues J."/>
            <person name="Thareau V."/>
            <person name="Urrea C.A."/>
            <person name="Wang M."/>
            <person name="Yu Y."/>
            <person name="Zhang M."/>
            <person name="Wing R.A."/>
            <person name="Cregan P.B."/>
            <person name="Rokhsar D.S."/>
            <person name="Jackson S.A."/>
        </authorList>
    </citation>
    <scope>NUCLEOTIDE SEQUENCE [LARGE SCALE GENOMIC DNA]</scope>
    <source>
        <strain evidence="4">cv. G19833</strain>
    </source>
</reference>
<evidence type="ECO:0000313" key="3">
    <source>
        <dbReference type="EMBL" id="ESW31996.1"/>
    </source>
</evidence>
<feature type="compositionally biased region" description="Basic residues" evidence="2">
    <location>
        <begin position="28"/>
        <end position="38"/>
    </location>
</feature>
<dbReference type="OMA" id="QGCICVY"/>
<dbReference type="EMBL" id="CM002289">
    <property type="protein sequence ID" value="ESW31996.1"/>
    <property type="molecule type" value="Genomic_DNA"/>
</dbReference>
<dbReference type="Proteomes" id="UP000000226">
    <property type="component" value="Chromosome 2"/>
</dbReference>
<evidence type="ECO:0000256" key="2">
    <source>
        <dbReference type="SAM" id="MobiDB-lite"/>
    </source>
</evidence>
<sequence length="159" mass="18056">MEFVKKCKRVLESGKRLHAENSSSGRYGRLKKKERQQRKKPCVAPHGCLCVYVGAERERFIVKIKIANHPLFKELLDGAEREYGYRNDGPLWLPCHVDFFCEALTEMEISTTEEDVMGGCSVGCVGHSYSHNSSSSVCDLSCRYATGSSSYRYYETHVN</sequence>
<dbReference type="AlphaFoldDB" id="V7CSU4"/>
<proteinExistence type="inferred from homology"/>
<accession>V7CSU4</accession>
<dbReference type="PANTHER" id="PTHR31374">
    <property type="entry name" value="AUXIN-INDUCED PROTEIN-LIKE-RELATED"/>
    <property type="match status" value="1"/>
</dbReference>
<keyword evidence="4" id="KW-1185">Reference proteome</keyword>
<dbReference type="PANTHER" id="PTHR31374:SF199">
    <property type="entry name" value="SMALL AUXIN-UP RNA-RELATED"/>
    <property type="match status" value="1"/>
</dbReference>
<name>V7CSU4_PHAVU</name>
<gene>
    <name evidence="3" type="ORF">PHAVU_002G284700g</name>
</gene>
<comment type="similarity">
    <text evidence="1">Belongs to the ARG7 family.</text>
</comment>
<evidence type="ECO:0000256" key="1">
    <source>
        <dbReference type="ARBA" id="ARBA00006974"/>
    </source>
</evidence>
<dbReference type="OrthoDB" id="660486at2759"/>
<organism evidence="3 4">
    <name type="scientific">Phaseolus vulgaris</name>
    <name type="common">Kidney bean</name>
    <name type="synonym">French bean</name>
    <dbReference type="NCBI Taxonomy" id="3885"/>
    <lineage>
        <taxon>Eukaryota</taxon>
        <taxon>Viridiplantae</taxon>
        <taxon>Streptophyta</taxon>
        <taxon>Embryophyta</taxon>
        <taxon>Tracheophyta</taxon>
        <taxon>Spermatophyta</taxon>
        <taxon>Magnoliopsida</taxon>
        <taxon>eudicotyledons</taxon>
        <taxon>Gunneridae</taxon>
        <taxon>Pentapetalae</taxon>
        <taxon>rosids</taxon>
        <taxon>fabids</taxon>
        <taxon>Fabales</taxon>
        <taxon>Fabaceae</taxon>
        <taxon>Papilionoideae</taxon>
        <taxon>50 kb inversion clade</taxon>
        <taxon>NPAAA clade</taxon>
        <taxon>indigoferoid/millettioid clade</taxon>
        <taxon>Phaseoleae</taxon>
        <taxon>Phaseolus</taxon>
    </lineage>
</organism>
<dbReference type="STRING" id="3885.V7CSU4"/>
<dbReference type="InterPro" id="IPR003676">
    <property type="entry name" value="SAUR_fam"/>
</dbReference>
<feature type="region of interest" description="Disordered" evidence="2">
    <location>
        <begin position="19"/>
        <end position="38"/>
    </location>
</feature>